<dbReference type="InterPro" id="IPR051503">
    <property type="entry name" value="ComplSys_Reg/VirEntry_Med"/>
</dbReference>
<feature type="domain" description="Sushi" evidence="6">
    <location>
        <begin position="200"/>
        <end position="258"/>
    </location>
</feature>
<dbReference type="GeneID" id="109057351"/>
<feature type="disulfide bond" evidence="4">
    <location>
        <begin position="112"/>
        <end position="139"/>
    </location>
</feature>
<dbReference type="RefSeq" id="XP_042567810.1">
    <property type="nucleotide sequence ID" value="XM_042711876.1"/>
</dbReference>
<evidence type="ECO:0000313" key="7">
    <source>
        <dbReference type="RefSeq" id="XP_042567810.1"/>
    </source>
</evidence>
<protein>
    <submittedName>
        <fullName evidence="7">Complement factor H-like isoform X2</fullName>
    </submittedName>
</protein>
<evidence type="ECO:0000256" key="4">
    <source>
        <dbReference type="PROSITE-ProRule" id="PRU00302"/>
    </source>
</evidence>
<name>A0A9Q9VMN0_CYPCA</name>
<gene>
    <name evidence="7" type="primary">LOC109057351</name>
</gene>
<feature type="domain" description="Sushi" evidence="6">
    <location>
        <begin position="142"/>
        <end position="199"/>
    </location>
</feature>
<keyword evidence="1 4" id="KW-0768">Sushi</keyword>
<dbReference type="CDD" id="cd00033">
    <property type="entry name" value="CCP"/>
    <property type="match status" value="1"/>
</dbReference>
<dbReference type="Proteomes" id="UP001155660">
    <property type="component" value="Chromosome A22"/>
</dbReference>
<keyword evidence="3 4" id="KW-1015">Disulfide bond</keyword>
<feature type="domain" description="Sushi" evidence="6">
    <location>
        <begin position="324"/>
        <end position="382"/>
    </location>
</feature>
<evidence type="ECO:0000256" key="1">
    <source>
        <dbReference type="ARBA" id="ARBA00022659"/>
    </source>
</evidence>
<dbReference type="SMART" id="SM00032">
    <property type="entry name" value="CCP"/>
    <property type="match status" value="6"/>
</dbReference>
<sequence length="395" mass="44905">MRVPVQIFLFSCFLFSVTFVQGQECLGEDITYENTQPVLNVSYADGETVKVNCMTGYIGFYKLKCKNGQWLTFIARRCSITCQLEVTEPEVIRTIPLGKTVFKAGEMVSIICSGKNQVFSKQETFACTNNGKWDYKPTCEESRCEVPINQHVYLPKYYFSGDLNLGAKRSYSCESGYREIAAVATCTRDGWTPKPLCAEIMCGPPRLPNAEIVGPQRPSYGINSRIQYKCRPGFEPEEPVQITCNPQGQWTGIQQCTDGTCQEQELKNIEILFAYPSIALPYTPGHILVFRCTDNNMRFYGQRAIECLPDGRWNYPYPQCGGKVQCSQPTKNLQFVTLSDEKTEYSNFEVLKYTCNKPYNEIPRGVLMCQNGKWNGTFDCKSELTRNFAFIFHSV</sequence>
<feature type="disulfide bond" evidence="4">
    <location>
        <begin position="326"/>
        <end position="369"/>
    </location>
</feature>
<evidence type="ECO:0000256" key="5">
    <source>
        <dbReference type="SAM" id="SignalP"/>
    </source>
</evidence>
<dbReference type="InterPro" id="IPR000436">
    <property type="entry name" value="Sushi_SCR_CCP_dom"/>
</dbReference>
<evidence type="ECO:0000256" key="2">
    <source>
        <dbReference type="ARBA" id="ARBA00022729"/>
    </source>
</evidence>
<reference evidence="7" key="1">
    <citation type="submission" date="2025-08" db="UniProtKB">
        <authorList>
            <consortium name="RefSeq"/>
        </authorList>
    </citation>
    <scope>IDENTIFICATION</scope>
    <source>
        <tissue evidence="7">Muscle</tissue>
    </source>
</reference>
<organism evidence="7">
    <name type="scientific">Cyprinus carpio</name>
    <name type="common">Common carp</name>
    <dbReference type="NCBI Taxonomy" id="7962"/>
    <lineage>
        <taxon>Eukaryota</taxon>
        <taxon>Metazoa</taxon>
        <taxon>Chordata</taxon>
        <taxon>Craniata</taxon>
        <taxon>Vertebrata</taxon>
        <taxon>Euteleostomi</taxon>
        <taxon>Actinopterygii</taxon>
        <taxon>Neopterygii</taxon>
        <taxon>Teleostei</taxon>
        <taxon>Ostariophysi</taxon>
        <taxon>Cypriniformes</taxon>
        <taxon>Cyprinidae</taxon>
        <taxon>Cyprininae</taxon>
        <taxon>Cyprinus</taxon>
    </lineage>
</organism>
<evidence type="ECO:0000259" key="6">
    <source>
        <dbReference type="PROSITE" id="PS50923"/>
    </source>
</evidence>
<comment type="caution">
    <text evidence="4">Lacks conserved residue(s) required for the propagation of feature annotation.</text>
</comment>
<evidence type="ECO:0000256" key="3">
    <source>
        <dbReference type="ARBA" id="ARBA00023157"/>
    </source>
</evidence>
<dbReference type="PROSITE" id="PS50923">
    <property type="entry name" value="SUSHI"/>
    <property type="match status" value="5"/>
</dbReference>
<keyword evidence="2 5" id="KW-0732">Signal</keyword>
<feature type="chain" id="PRO_5040443423" evidence="5">
    <location>
        <begin position="23"/>
        <end position="395"/>
    </location>
</feature>
<dbReference type="PANTHER" id="PTHR45785:SF2">
    <property type="entry name" value="COMPLEMENT FACTOR H-RELATED"/>
    <property type="match status" value="1"/>
</dbReference>
<proteinExistence type="predicted"/>
<dbReference type="PANTHER" id="PTHR45785">
    <property type="entry name" value="COMPLEMENT FACTOR H-RELATED"/>
    <property type="match status" value="1"/>
</dbReference>
<dbReference type="Pfam" id="PF00084">
    <property type="entry name" value="Sushi"/>
    <property type="match status" value="4"/>
</dbReference>
<dbReference type="AlphaFoldDB" id="A0A9Q9VMN0"/>
<feature type="domain" description="Sushi" evidence="6">
    <location>
        <begin position="80"/>
        <end position="141"/>
    </location>
</feature>
<accession>A0A9Q9VMN0</accession>
<feature type="signal peptide" evidence="5">
    <location>
        <begin position="1"/>
        <end position="22"/>
    </location>
</feature>
<feature type="domain" description="Sushi" evidence="6">
    <location>
        <begin position="259"/>
        <end position="322"/>
    </location>
</feature>